<keyword evidence="2" id="KW-1185">Reference proteome</keyword>
<organism evidence="1 2">
    <name type="scientific">Limosa lapponica baueri</name>
    <dbReference type="NCBI Taxonomy" id="1758121"/>
    <lineage>
        <taxon>Eukaryota</taxon>
        <taxon>Metazoa</taxon>
        <taxon>Chordata</taxon>
        <taxon>Craniata</taxon>
        <taxon>Vertebrata</taxon>
        <taxon>Euteleostomi</taxon>
        <taxon>Archelosauria</taxon>
        <taxon>Archosauria</taxon>
        <taxon>Dinosauria</taxon>
        <taxon>Saurischia</taxon>
        <taxon>Theropoda</taxon>
        <taxon>Coelurosauria</taxon>
        <taxon>Aves</taxon>
        <taxon>Neognathae</taxon>
        <taxon>Neoaves</taxon>
        <taxon>Charadriiformes</taxon>
        <taxon>Scolopacidae</taxon>
        <taxon>Limosa</taxon>
    </lineage>
</organism>
<evidence type="ECO:0000313" key="1">
    <source>
        <dbReference type="EMBL" id="PKU39569.1"/>
    </source>
</evidence>
<dbReference type="InterPro" id="IPR036691">
    <property type="entry name" value="Endo/exonu/phosph_ase_sf"/>
</dbReference>
<reference evidence="2" key="2">
    <citation type="submission" date="2017-12" db="EMBL/GenBank/DDBJ databases">
        <title>Genome sequence of the Bar-tailed Godwit (Limosa lapponica baueri).</title>
        <authorList>
            <person name="Lima N.C.B."/>
            <person name="Parody-Merino A.M."/>
            <person name="Battley P.F."/>
            <person name="Fidler A.E."/>
            <person name="Prosdocimi F."/>
        </authorList>
    </citation>
    <scope>NUCLEOTIDE SEQUENCE [LARGE SCALE GENOMIC DNA]</scope>
</reference>
<dbReference type="AlphaFoldDB" id="A0A2I0U0M6"/>
<gene>
    <name evidence="1" type="ORF">llap_10124</name>
</gene>
<name>A0A2I0U0M6_LIMLA</name>
<dbReference type="Proteomes" id="UP000233556">
    <property type="component" value="Unassembled WGS sequence"/>
</dbReference>
<sequence>MVFKLSLKGEGRESTIRDTRVINGLGTMAVPGNDQVVVRPSYTKKVVGLVAQLKCFYINVCSMENKQEELEAIVQQKSYDGVAITETWWDDSHDWSAVLDGYKLSQKGQARKERRWGGSVC</sequence>
<accession>A0A2I0U0M6</accession>
<reference evidence="2" key="1">
    <citation type="submission" date="2017-11" db="EMBL/GenBank/DDBJ databases">
        <authorList>
            <person name="Lima N.C."/>
            <person name="Parody-Merino A.M."/>
            <person name="Battley P.F."/>
            <person name="Fidler A.E."/>
            <person name="Prosdocimi F."/>
        </authorList>
    </citation>
    <scope>NUCLEOTIDE SEQUENCE [LARGE SCALE GENOMIC DNA]</scope>
</reference>
<proteinExistence type="predicted"/>
<dbReference type="EMBL" id="KZ506454">
    <property type="protein sequence ID" value="PKU39569.1"/>
    <property type="molecule type" value="Genomic_DNA"/>
</dbReference>
<dbReference type="Gene3D" id="3.60.10.10">
    <property type="entry name" value="Endonuclease/exonuclease/phosphatase"/>
    <property type="match status" value="1"/>
</dbReference>
<dbReference type="OrthoDB" id="9393271at2759"/>
<protein>
    <submittedName>
        <fullName evidence="1">Nipped-b-like protein</fullName>
    </submittedName>
</protein>
<evidence type="ECO:0000313" key="2">
    <source>
        <dbReference type="Proteomes" id="UP000233556"/>
    </source>
</evidence>